<name>X1EZR9_9ZZZZ</name>
<feature type="non-terminal residue" evidence="1">
    <location>
        <position position="134"/>
    </location>
</feature>
<sequence length="134" mass="15999">MFFIFIFTINAFYLDYNIKQDYSNSTGNLYQDFEITNEANLNIAAGPEIFVDPFTVNFSKVWNFFRTNYRSDLEMDKDTYYRFGNNLGVVSFDKVYSIDNLLLYKTLLKEDTDAFETFDTYLKLRESPLWYQDS</sequence>
<comment type="caution">
    <text evidence="1">The sequence shown here is derived from an EMBL/GenBank/DDBJ whole genome shotgun (WGS) entry which is preliminary data.</text>
</comment>
<gene>
    <name evidence="1" type="ORF">S03H2_13657</name>
</gene>
<dbReference type="AlphaFoldDB" id="X1EZR9"/>
<evidence type="ECO:0000313" key="1">
    <source>
        <dbReference type="EMBL" id="GAH38881.1"/>
    </source>
</evidence>
<protein>
    <submittedName>
        <fullName evidence="1">Uncharacterized protein</fullName>
    </submittedName>
</protein>
<organism evidence="1">
    <name type="scientific">marine sediment metagenome</name>
    <dbReference type="NCBI Taxonomy" id="412755"/>
    <lineage>
        <taxon>unclassified sequences</taxon>
        <taxon>metagenomes</taxon>
        <taxon>ecological metagenomes</taxon>
    </lineage>
</organism>
<accession>X1EZR9</accession>
<dbReference type="EMBL" id="BARU01006929">
    <property type="protein sequence ID" value="GAH38881.1"/>
    <property type="molecule type" value="Genomic_DNA"/>
</dbReference>
<proteinExistence type="predicted"/>
<reference evidence="1" key="1">
    <citation type="journal article" date="2014" name="Front. Microbiol.">
        <title>High frequency of phylogenetically diverse reductive dehalogenase-homologous genes in deep subseafloor sedimentary metagenomes.</title>
        <authorList>
            <person name="Kawai M."/>
            <person name="Futagami T."/>
            <person name="Toyoda A."/>
            <person name="Takaki Y."/>
            <person name="Nishi S."/>
            <person name="Hori S."/>
            <person name="Arai W."/>
            <person name="Tsubouchi T."/>
            <person name="Morono Y."/>
            <person name="Uchiyama I."/>
            <person name="Ito T."/>
            <person name="Fujiyama A."/>
            <person name="Inagaki F."/>
            <person name="Takami H."/>
        </authorList>
    </citation>
    <scope>NUCLEOTIDE SEQUENCE</scope>
    <source>
        <strain evidence="1">Expedition CK06-06</strain>
    </source>
</reference>